<organism evidence="1 2">
    <name type="scientific">Candidatus Thermofonsia Clade 3 bacterium</name>
    <dbReference type="NCBI Taxonomy" id="2364212"/>
    <lineage>
        <taxon>Bacteria</taxon>
        <taxon>Bacillati</taxon>
        <taxon>Chloroflexota</taxon>
        <taxon>Candidatus Thermofontia</taxon>
        <taxon>Candidatus Thermofonsia Clade 3</taxon>
    </lineage>
</organism>
<evidence type="ECO:0000313" key="2">
    <source>
        <dbReference type="Proteomes" id="UP000230790"/>
    </source>
</evidence>
<dbReference type="GO" id="GO:0016740">
    <property type="term" value="F:transferase activity"/>
    <property type="evidence" value="ECO:0007669"/>
    <property type="project" value="UniProtKB-KW"/>
</dbReference>
<accession>A0A2M8Q851</accession>
<reference evidence="1 2" key="1">
    <citation type="submission" date="2017-11" db="EMBL/GenBank/DDBJ databases">
        <title>Evolution of Phototrophy in the Chloroflexi Phylum Driven by Horizontal Gene Transfer.</title>
        <authorList>
            <person name="Ward L.M."/>
            <person name="Hemp J."/>
            <person name="Shih P.M."/>
            <person name="Mcglynn S.E."/>
            <person name="Fischer W."/>
        </authorList>
    </citation>
    <scope>NUCLEOTIDE SEQUENCE [LARGE SCALE GENOMIC DNA]</scope>
    <source>
        <strain evidence="1">JP3_7</strain>
    </source>
</reference>
<gene>
    <name evidence="1" type="ORF">CUN48_16125</name>
</gene>
<protein>
    <submittedName>
        <fullName evidence="1">Glycosyltransferase family 1 protein</fullName>
    </submittedName>
</protein>
<keyword evidence="1" id="KW-0808">Transferase</keyword>
<evidence type="ECO:0000313" key="1">
    <source>
        <dbReference type="EMBL" id="PJF45981.1"/>
    </source>
</evidence>
<proteinExistence type="predicted"/>
<dbReference type="EMBL" id="PGTN01000578">
    <property type="protein sequence ID" value="PJF45981.1"/>
    <property type="molecule type" value="Genomic_DNA"/>
</dbReference>
<feature type="non-terminal residue" evidence="1">
    <location>
        <position position="70"/>
    </location>
</feature>
<dbReference type="Proteomes" id="UP000230790">
    <property type="component" value="Unassembled WGS sequence"/>
</dbReference>
<comment type="caution">
    <text evidence="1">The sequence shown here is derived from an EMBL/GenBank/DDBJ whole genome shotgun (WGS) entry which is preliminary data.</text>
</comment>
<dbReference type="AlphaFoldDB" id="A0A2M8Q851"/>
<sequence>MHIGVDISLLRIAQAGVLTYHRSLLDHLVRAGRDCHFTLIDVLPLNPGRSMLWLAALDSPNVRVEGCQPQ</sequence>
<name>A0A2M8Q851_9CHLR</name>